<evidence type="ECO:0000256" key="6">
    <source>
        <dbReference type="ARBA" id="ARBA00023277"/>
    </source>
</evidence>
<dbReference type="Gene3D" id="3.40.980.20">
    <property type="entry name" value="Four-carbon acid sugar kinase, nucleotide binding domain"/>
    <property type="match status" value="1"/>
</dbReference>
<dbReference type="OrthoDB" id="191465at2"/>
<evidence type="ECO:0000256" key="11">
    <source>
        <dbReference type="ARBA" id="ARBA00039461"/>
    </source>
</evidence>
<keyword evidence="3" id="KW-0547">Nucleotide-binding</keyword>
<evidence type="ECO:0000256" key="2">
    <source>
        <dbReference type="ARBA" id="ARBA00022679"/>
    </source>
</evidence>
<dbReference type="EC" id="2.7.1.217" evidence="10"/>
<sequence>MRLGVIADDFTGATDIASFLVQNGLSTIQFNGIPGGETITEAQAIVVSLKSRSCPPEQAVEQSLAALAWLQQQGCQRFYFKYCSTFDSTAQGNIGPVTDALLKALGETQTVICPALPVNGRTVYQGYLFVGNQLLSESGMRHHPVTPMHDSNLLRVMSAQASGNAGLIAASQVDQGAAAVREALDRLAEQGVSYVVTDALHQEHLLTLGEAVRDLRLVTGGSGLAIGLARQWAGAQTDTGAEQAGRPQGERAVVLSGSCSQMTNRQVAAYRQLAPACEVEITPCLEDAEGYARRLCDWVEANHHQTLAPLLFATADAQQLQAIQQRYGAARSSEAVEQLFAAVTRELKRRGWQRFIVAGGETSGVVAQSLGVTAFHIGPTISPGVPWVRDIHQPLSLALKSGNFGDEDFFRRAQTEFTYV</sequence>
<keyword evidence="6" id="KW-0119">Carbohydrate metabolism</keyword>
<dbReference type="SUPFAM" id="SSF142764">
    <property type="entry name" value="YgbK-like"/>
    <property type="match status" value="1"/>
</dbReference>
<feature type="domain" description="Four-carbon acid sugar kinase nucleotide binding" evidence="14">
    <location>
        <begin position="253"/>
        <end position="410"/>
    </location>
</feature>
<comment type="caution">
    <text evidence="15">The sequence shown here is derived from an EMBL/GenBank/DDBJ whole genome shotgun (WGS) entry which is preliminary data.</text>
</comment>
<comment type="function">
    <text evidence="9">Catalyzes the ATP-dependent phosphorylation of 3-oxo-tetronate to 3-oxo-tetronate 4-phosphate.</text>
</comment>
<proteinExistence type="inferred from homology"/>
<gene>
    <name evidence="15" type="ORF">FJW01_03510</name>
</gene>
<evidence type="ECO:0000256" key="7">
    <source>
        <dbReference type="ARBA" id="ARBA00035898"/>
    </source>
</evidence>
<keyword evidence="5" id="KW-0067">ATP-binding</keyword>
<dbReference type="NCBIfam" id="NF043035">
    <property type="entry name" value="OxoTetrKin"/>
    <property type="match status" value="1"/>
</dbReference>
<evidence type="ECO:0000256" key="10">
    <source>
        <dbReference type="ARBA" id="ARBA00039095"/>
    </source>
</evidence>
<protein>
    <recommendedName>
        <fullName evidence="11">3-oxo-tetronate kinase</fullName>
        <ecNumber evidence="10">2.7.1.217</ecNumber>
    </recommendedName>
    <alternativeName>
        <fullName evidence="12">3-dehydrotetronate 4-kinase</fullName>
    </alternativeName>
</protein>
<dbReference type="InterPro" id="IPR031475">
    <property type="entry name" value="NBD_C"/>
</dbReference>
<dbReference type="Gene3D" id="3.40.50.10840">
    <property type="entry name" value="Putative sugar-binding, N-terminal domain"/>
    <property type="match status" value="1"/>
</dbReference>
<comment type="catalytic activity">
    <reaction evidence="8">
        <text>3-dehydro-D-erythronate + ATP = 3-dehydro-4-O-phospho-D-erythronate + ADP + H(+)</text>
        <dbReference type="Rhea" id="RHEA:52556"/>
        <dbReference type="ChEBI" id="CHEBI:15378"/>
        <dbReference type="ChEBI" id="CHEBI:30616"/>
        <dbReference type="ChEBI" id="CHEBI:57958"/>
        <dbReference type="ChEBI" id="CHEBI:136593"/>
        <dbReference type="ChEBI" id="CHEBI:456216"/>
        <dbReference type="EC" id="2.7.1.217"/>
    </reaction>
</comment>
<comment type="catalytic activity">
    <reaction evidence="7">
        <text>3-dehydro-L-erythronate + ATP = 3-dehydro-4-O-phospho-L-erythronate + ADP + H(+)</text>
        <dbReference type="Rhea" id="RHEA:52552"/>
        <dbReference type="ChEBI" id="CHEBI:15378"/>
        <dbReference type="ChEBI" id="CHEBI:30616"/>
        <dbReference type="ChEBI" id="CHEBI:136592"/>
        <dbReference type="ChEBI" id="CHEBI:136670"/>
        <dbReference type="ChEBI" id="CHEBI:456216"/>
        <dbReference type="EC" id="2.7.1.217"/>
    </reaction>
</comment>
<evidence type="ECO:0000256" key="8">
    <source>
        <dbReference type="ARBA" id="ARBA00036346"/>
    </source>
</evidence>
<dbReference type="InterPro" id="IPR050007">
    <property type="entry name" value="OtnK"/>
</dbReference>
<keyword evidence="4 15" id="KW-0418">Kinase</keyword>
<dbReference type="Pfam" id="PF17042">
    <property type="entry name" value="NBD_C"/>
    <property type="match status" value="1"/>
</dbReference>
<evidence type="ECO:0000313" key="16">
    <source>
        <dbReference type="Proteomes" id="UP000317747"/>
    </source>
</evidence>
<dbReference type="InterPro" id="IPR037051">
    <property type="entry name" value="4-carb_acid_sugar_kinase_N_sf"/>
</dbReference>
<evidence type="ECO:0000256" key="3">
    <source>
        <dbReference type="ARBA" id="ARBA00022741"/>
    </source>
</evidence>
<reference evidence="15 16" key="1">
    <citation type="submission" date="2019-06" db="EMBL/GenBank/DDBJ databases">
        <title>Taxogenomics and systematics of the genus Pantoea.</title>
        <authorList>
            <person name="Tambong J.T."/>
        </authorList>
    </citation>
    <scope>NUCLEOTIDE SEQUENCE [LARGE SCALE GENOMIC DNA]</scope>
    <source>
        <strain evidence="15 16">LMG 24200</strain>
    </source>
</reference>
<dbReference type="GO" id="GO:0005524">
    <property type="term" value="F:ATP binding"/>
    <property type="evidence" value="ECO:0007669"/>
    <property type="project" value="UniProtKB-KW"/>
</dbReference>
<accession>A0A506QT83</accession>
<dbReference type="Pfam" id="PF07005">
    <property type="entry name" value="SBD_N"/>
    <property type="match status" value="1"/>
</dbReference>
<feature type="domain" description="Four-carbon acid sugar kinase N-terminal" evidence="13">
    <location>
        <begin position="3"/>
        <end position="227"/>
    </location>
</feature>
<dbReference type="RefSeq" id="WP_140916872.1">
    <property type="nucleotide sequence ID" value="NZ_CP071405.1"/>
</dbReference>
<dbReference type="AlphaFoldDB" id="A0A506QT83"/>
<evidence type="ECO:0000259" key="13">
    <source>
        <dbReference type="Pfam" id="PF07005"/>
    </source>
</evidence>
<keyword evidence="2" id="KW-0808">Transferase</keyword>
<dbReference type="GO" id="GO:0016301">
    <property type="term" value="F:kinase activity"/>
    <property type="evidence" value="ECO:0007669"/>
    <property type="project" value="UniProtKB-KW"/>
</dbReference>
<evidence type="ECO:0000256" key="1">
    <source>
        <dbReference type="ARBA" id="ARBA00005715"/>
    </source>
</evidence>
<evidence type="ECO:0000256" key="9">
    <source>
        <dbReference type="ARBA" id="ARBA00037335"/>
    </source>
</evidence>
<comment type="similarity">
    <text evidence="1">Belongs to the four-carbon acid sugar kinase family.</text>
</comment>
<evidence type="ECO:0000256" key="5">
    <source>
        <dbReference type="ARBA" id="ARBA00022840"/>
    </source>
</evidence>
<evidence type="ECO:0000256" key="12">
    <source>
        <dbReference type="ARBA" id="ARBA00041377"/>
    </source>
</evidence>
<evidence type="ECO:0000313" key="15">
    <source>
        <dbReference type="EMBL" id="TPV47620.1"/>
    </source>
</evidence>
<evidence type="ECO:0000259" key="14">
    <source>
        <dbReference type="Pfam" id="PF17042"/>
    </source>
</evidence>
<name>A0A506QT83_9GAMM</name>
<dbReference type="InterPro" id="IPR010737">
    <property type="entry name" value="4-carb_acid_sugar_kinase_N"/>
</dbReference>
<evidence type="ECO:0000256" key="4">
    <source>
        <dbReference type="ARBA" id="ARBA00022777"/>
    </source>
</evidence>
<dbReference type="EMBL" id="VHJA01000028">
    <property type="protein sequence ID" value="TPV47620.1"/>
    <property type="molecule type" value="Genomic_DNA"/>
</dbReference>
<keyword evidence="16" id="KW-1185">Reference proteome</keyword>
<organism evidence="15 16">
    <name type="scientific">Pantoea deleyi</name>
    <dbReference type="NCBI Taxonomy" id="470932"/>
    <lineage>
        <taxon>Bacteria</taxon>
        <taxon>Pseudomonadati</taxon>
        <taxon>Pseudomonadota</taxon>
        <taxon>Gammaproteobacteria</taxon>
        <taxon>Enterobacterales</taxon>
        <taxon>Erwiniaceae</taxon>
        <taxon>Pantoea</taxon>
    </lineage>
</organism>
<dbReference type="InterPro" id="IPR042213">
    <property type="entry name" value="NBD_C_sf"/>
</dbReference>
<dbReference type="Proteomes" id="UP000317747">
    <property type="component" value="Unassembled WGS sequence"/>
</dbReference>